<evidence type="ECO:0000256" key="1">
    <source>
        <dbReference type="SAM" id="Phobius"/>
    </source>
</evidence>
<feature type="transmembrane region" description="Helical" evidence="1">
    <location>
        <begin position="265"/>
        <end position="285"/>
    </location>
</feature>
<feature type="transmembrane region" description="Helical" evidence="1">
    <location>
        <begin position="196"/>
        <end position="215"/>
    </location>
</feature>
<protein>
    <submittedName>
        <fullName evidence="3">VanZ like protein</fullName>
    </submittedName>
</protein>
<dbReference type="OrthoDB" id="291892at2"/>
<dbReference type="Proteomes" id="UP000270626">
    <property type="component" value="Unassembled WGS sequence"/>
</dbReference>
<gene>
    <name evidence="3" type="ORF">DFR40_0580</name>
</gene>
<evidence type="ECO:0000313" key="3">
    <source>
        <dbReference type="EMBL" id="RKT60446.1"/>
    </source>
</evidence>
<dbReference type="AlphaFoldDB" id="A0A495WFS8"/>
<keyword evidence="1" id="KW-0812">Transmembrane</keyword>
<accession>A0A495WFS8</accession>
<evidence type="ECO:0000259" key="2">
    <source>
        <dbReference type="Pfam" id="PF04892"/>
    </source>
</evidence>
<reference evidence="3 4" key="1">
    <citation type="submission" date="2018-10" db="EMBL/GenBank/DDBJ databases">
        <title>Genomic Encyclopedia of Type Strains, Phase IV (KMG-IV): sequencing the most valuable type-strain genomes for metagenomic binning, comparative biology and taxonomic classification.</title>
        <authorList>
            <person name="Goeker M."/>
        </authorList>
    </citation>
    <scope>NUCLEOTIDE SEQUENCE [LARGE SCALE GENOMIC DNA]</scope>
    <source>
        <strain evidence="3 4">DSM 23841</strain>
    </source>
</reference>
<sequence length="321" mass="33594">MLAAVLATLGLGVPALRYQVLAVHAPGLADAGLRKLGNVTVDAVSGGFLLSAPGDGKSRGLIWPLPLPEGSQAVRVEALVTLAAVGEGDQPWHRAMLSVRLIDGAGKGHERAALMRGGSGVFAVDKLILLPPGSVGLEAMARLLRVGGALTVSDLRMSLLAERAWVPAAVAVLWAVWLLAFAALLVHWLRTARQRWLLALVFVGVLAAVAMPGAWRDALQGWVIEWLGAWAPPTGQGGLADYVHFAMFAGLGAALALARPDLRGGWLMAELALLAVASEVIQTLVPGREGGWLDIALDTSGALLGVLAVRLWWRFGTRAAA</sequence>
<name>A0A495WFS8_9RHOO</name>
<feature type="transmembrane region" description="Helical" evidence="1">
    <location>
        <begin position="291"/>
        <end position="313"/>
    </location>
</feature>
<keyword evidence="1" id="KW-1133">Transmembrane helix</keyword>
<evidence type="ECO:0000313" key="4">
    <source>
        <dbReference type="Proteomes" id="UP000270626"/>
    </source>
</evidence>
<feature type="transmembrane region" description="Helical" evidence="1">
    <location>
        <begin position="242"/>
        <end position="258"/>
    </location>
</feature>
<dbReference type="NCBIfam" id="NF037970">
    <property type="entry name" value="vanZ_1"/>
    <property type="match status" value="1"/>
</dbReference>
<comment type="caution">
    <text evidence="3">The sequence shown here is derived from an EMBL/GenBank/DDBJ whole genome shotgun (WGS) entry which is preliminary data.</text>
</comment>
<dbReference type="EMBL" id="RBXP01000011">
    <property type="protein sequence ID" value="RKT60446.1"/>
    <property type="molecule type" value="Genomic_DNA"/>
</dbReference>
<keyword evidence="4" id="KW-1185">Reference proteome</keyword>
<dbReference type="InterPro" id="IPR006976">
    <property type="entry name" value="VanZ-like"/>
</dbReference>
<dbReference type="RefSeq" id="WP_121456978.1">
    <property type="nucleotide sequence ID" value="NZ_RBXP01000011.1"/>
</dbReference>
<keyword evidence="1" id="KW-0472">Membrane</keyword>
<proteinExistence type="predicted"/>
<feature type="transmembrane region" description="Helical" evidence="1">
    <location>
        <begin position="164"/>
        <end position="189"/>
    </location>
</feature>
<organism evidence="3 4">
    <name type="scientific">Azonexus fungiphilus</name>
    <dbReference type="NCBI Taxonomy" id="146940"/>
    <lineage>
        <taxon>Bacteria</taxon>
        <taxon>Pseudomonadati</taxon>
        <taxon>Pseudomonadota</taxon>
        <taxon>Betaproteobacteria</taxon>
        <taxon>Rhodocyclales</taxon>
        <taxon>Azonexaceae</taxon>
        <taxon>Azonexus</taxon>
    </lineage>
</organism>
<dbReference type="Pfam" id="PF04892">
    <property type="entry name" value="VanZ"/>
    <property type="match status" value="1"/>
</dbReference>
<feature type="domain" description="VanZ-like" evidence="2">
    <location>
        <begin position="198"/>
        <end position="312"/>
    </location>
</feature>